<evidence type="ECO:0000313" key="3">
    <source>
        <dbReference type="Proteomes" id="UP000276407"/>
    </source>
</evidence>
<dbReference type="Proteomes" id="UP000276407">
    <property type="component" value="Chromosome 1"/>
</dbReference>
<evidence type="ECO:0000256" key="1">
    <source>
        <dbReference type="SAM" id="SignalP"/>
    </source>
</evidence>
<dbReference type="AlphaFoldDB" id="A0AAD0UM23"/>
<feature type="chain" id="PRO_5042284382" description="Lipoprotein" evidence="1">
    <location>
        <begin position="25"/>
        <end position="174"/>
    </location>
</feature>
<dbReference type="EMBL" id="CP033614">
    <property type="protein sequence ID" value="AYV54089.1"/>
    <property type="molecule type" value="Genomic_DNA"/>
</dbReference>
<gene>
    <name evidence="2" type="ORF">EFP84_00265</name>
</gene>
<feature type="signal peptide" evidence="1">
    <location>
        <begin position="1"/>
        <end position="24"/>
    </location>
</feature>
<sequence>MKKMICTLKRILFLILFINLSSCEDWNQKPVQKGHNELIYFLATYAPQPYDAVCQNPNLATPLSLNTPVTLGSFSQTYSYSTGTSGLKYAFTLSGDYPSCGVTLAIYTCDKPNIIANNSLTSCDIGNYQNHVSGGTQTCLISSFSNRLVLVSIQPNSTQYPSTKCTTITFEVKP</sequence>
<protein>
    <recommendedName>
        <fullName evidence="4">Lipoprotein</fullName>
    </recommendedName>
</protein>
<accession>A0AAD0UM23</accession>
<evidence type="ECO:0000313" key="2">
    <source>
        <dbReference type="EMBL" id="AYV54089.1"/>
    </source>
</evidence>
<keyword evidence="1" id="KW-0732">Signal</keyword>
<organism evidence="2 3">
    <name type="scientific">Leptospira kmetyi</name>
    <dbReference type="NCBI Taxonomy" id="408139"/>
    <lineage>
        <taxon>Bacteria</taxon>
        <taxon>Pseudomonadati</taxon>
        <taxon>Spirochaetota</taxon>
        <taxon>Spirochaetia</taxon>
        <taxon>Leptospirales</taxon>
        <taxon>Leptospiraceae</taxon>
        <taxon>Leptospira</taxon>
    </lineage>
</organism>
<name>A0AAD0UM23_9LEPT</name>
<proteinExistence type="predicted"/>
<reference evidence="2 3" key="1">
    <citation type="submission" date="2018-11" db="EMBL/GenBank/DDBJ databases">
        <title>Complete genome sequence of Leptospira kmetyi isolate LS 001/16 from soil sample associated with a leptospirosis patient in Kelantan.</title>
        <authorList>
            <person name="Muhammad Yusoff F."/>
            <person name="Muhammad Yusoff S."/>
            <person name="Ahmad M.N."/>
            <person name="Yusof N.Y."/>
            <person name="Aziah I."/>
        </authorList>
    </citation>
    <scope>NUCLEOTIDE SEQUENCE [LARGE SCALE GENOMIC DNA]</scope>
    <source>
        <strain evidence="2 3">LS 001/16</strain>
    </source>
</reference>
<dbReference type="KEGG" id="lkm:EFP84_00265"/>
<evidence type="ECO:0008006" key="4">
    <source>
        <dbReference type="Google" id="ProtNLM"/>
    </source>
</evidence>